<evidence type="ECO:0000259" key="2">
    <source>
        <dbReference type="PROSITE" id="PS51832"/>
    </source>
</evidence>
<dbReference type="InterPro" id="IPR037522">
    <property type="entry name" value="HD_GYP_dom"/>
</dbReference>
<dbReference type="InterPro" id="IPR003607">
    <property type="entry name" value="HD/PDEase_dom"/>
</dbReference>
<dbReference type="Gene3D" id="1.10.3210.10">
    <property type="entry name" value="Hypothetical protein af1432"/>
    <property type="match status" value="1"/>
</dbReference>
<organism evidence="3 4">
    <name type="scientific">Malaciobacter mytili LMG 24559</name>
    <dbReference type="NCBI Taxonomy" id="1032238"/>
    <lineage>
        <taxon>Bacteria</taxon>
        <taxon>Pseudomonadati</taxon>
        <taxon>Campylobacterota</taxon>
        <taxon>Epsilonproteobacteria</taxon>
        <taxon>Campylobacterales</taxon>
        <taxon>Arcobacteraceae</taxon>
        <taxon>Malaciobacter</taxon>
    </lineage>
</organism>
<dbReference type="PROSITE" id="PS51832">
    <property type="entry name" value="HD_GYP"/>
    <property type="match status" value="1"/>
</dbReference>
<dbReference type="SMART" id="SM00471">
    <property type="entry name" value="HDc"/>
    <property type="match status" value="1"/>
</dbReference>
<feature type="domain" description="HD-GYP" evidence="2">
    <location>
        <begin position="75"/>
        <end position="272"/>
    </location>
</feature>
<dbReference type="InterPro" id="IPR052020">
    <property type="entry name" value="Cyclic_di-GMP/3'3'-cGAMP_PDE"/>
</dbReference>
<reference evidence="3 4" key="1">
    <citation type="submission" date="2017-09" db="EMBL/GenBank/DDBJ databases">
        <title>Genomics of the genus Arcobacter.</title>
        <authorList>
            <person name="Perez-Cataluna A."/>
            <person name="Figueras M.J."/>
            <person name="Salas-Masso N."/>
        </authorList>
    </citation>
    <scope>NUCLEOTIDE SEQUENCE [LARGE SCALE GENOMIC DNA]</scope>
    <source>
        <strain evidence="3 4">CECT 7386</strain>
    </source>
</reference>
<dbReference type="Pfam" id="PF13487">
    <property type="entry name" value="HD_5"/>
    <property type="match status" value="1"/>
</dbReference>
<protein>
    <recommendedName>
        <fullName evidence="2">HD-GYP domain-containing protein</fullName>
    </recommendedName>
</protein>
<evidence type="ECO:0000256" key="1">
    <source>
        <dbReference type="SAM" id="Coils"/>
    </source>
</evidence>
<name>A0AAX2AI93_9BACT</name>
<evidence type="ECO:0000313" key="4">
    <source>
        <dbReference type="Proteomes" id="UP000290092"/>
    </source>
</evidence>
<feature type="coiled-coil region" evidence="1">
    <location>
        <begin position="54"/>
        <end position="81"/>
    </location>
</feature>
<dbReference type="AlphaFoldDB" id="A0AAX2AI93"/>
<dbReference type="Proteomes" id="UP000290092">
    <property type="component" value="Unassembled WGS sequence"/>
</dbReference>
<sequence length="274" mass="31349">MLISAIILAIIFAKVLKEDTKIIINNIKNVKNKEYLNTKTINRPDELGEISYAIKEMSASIKQGICKIEDLNEEIINTQKEIIYTMGEIAETRSKETGFHVKRVAEYSKLLALKLGLPKEEAELLKQASPMHDIGKIAIADSILNKPGKLTFEEFEIMKTHAQLGFEMLKHSNKPILKAAAIVSLMHHEKWDGTGYPNALKKEDIHIYGRITAVADVFDALGSDRIYKKAWEDEKIFKLFKEEKGKHFDPKIIDCFFENLDEILKIRKSLKDIY</sequence>
<dbReference type="EMBL" id="NXID01000037">
    <property type="protein sequence ID" value="RXK15166.1"/>
    <property type="molecule type" value="Genomic_DNA"/>
</dbReference>
<keyword evidence="1" id="KW-0175">Coiled coil</keyword>
<dbReference type="CDD" id="cd00077">
    <property type="entry name" value="HDc"/>
    <property type="match status" value="1"/>
</dbReference>
<proteinExistence type="predicted"/>
<dbReference type="PANTHER" id="PTHR45228">
    <property type="entry name" value="CYCLIC DI-GMP PHOSPHODIESTERASE TM_0186-RELATED"/>
    <property type="match status" value="1"/>
</dbReference>
<keyword evidence="4" id="KW-1185">Reference proteome</keyword>
<dbReference type="SUPFAM" id="SSF109604">
    <property type="entry name" value="HD-domain/PDEase-like"/>
    <property type="match status" value="1"/>
</dbReference>
<dbReference type="PANTHER" id="PTHR45228:SF9">
    <property type="entry name" value="3'3'-CGAMP-SPECIFIC PHOSPHODIESTERASE 2"/>
    <property type="match status" value="1"/>
</dbReference>
<accession>A0AAX2AI93</accession>
<comment type="caution">
    <text evidence="3">The sequence shown here is derived from an EMBL/GenBank/DDBJ whole genome shotgun (WGS) entry which is preliminary data.</text>
</comment>
<evidence type="ECO:0000313" key="3">
    <source>
        <dbReference type="EMBL" id="RXK15166.1"/>
    </source>
</evidence>
<gene>
    <name evidence="3" type="ORF">CP985_10065</name>
</gene>